<protein>
    <submittedName>
        <fullName evidence="1">Uncharacterized protein</fullName>
    </submittedName>
</protein>
<evidence type="ECO:0000313" key="1">
    <source>
        <dbReference type="EMBL" id="QRH16650.1"/>
    </source>
</evidence>
<reference evidence="1" key="1">
    <citation type="submission" date="2020-11" db="EMBL/GenBank/DDBJ databases">
        <title>The first step of biodegradation of 7-hydroxycoumarin in Pseudomonas mandelii 7HK4 depends on an alcohol dehydrogenase-type enzyme.</title>
        <authorList>
            <person name="Krikstaponis A."/>
            <person name="Meskys R."/>
        </authorList>
    </citation>
    <scope>NUCLEOTIDE SEQUENCE</scope>
    <source>
        <strain evidence="1">7HK4</strain>
    </source>
</reference>
<dbReference type="AlphaFoldDB" id="A0A890JB88"/>
<name>A0A890JB88_9PSED</name>
<sequence>MRKKLFGAKDECRFVHKFSCVARGKLTSRLSDALDRPFASNLLPAIHFNAHASAVLMDFLPATTPPPAIRMTSRIFLTLNLCRITFCAQSYIECNKTRFTHKWSGS</sequence>
<dbReference type="EMBL" id="MW310253">
    <property type="protein sequence ID" value="QRH16650.1"/>
    <property type="molecule type" value="Genomic_DNA"/>
</dbReference>
<accession>A0A890JB88</accession>
<proteinExistence type="predicted"/>
<organism evidence="1">
    <name type="scientific">Pseudomonas mandelii</name>
    <dbReference type="NCBI Taxonomy" id="75612"/>
    <lineage>
        <taxon>Bacteria</taxon>
        <taxon>Pseudomonadati</taxon>
        <taxon>Pseudomonadota</taxon>
        <taxon>Gammaproteobacteria</taxon>
        <taxon>Pseudomonadales</taxon>
        <taxon>Pseudomonadaceae</taxon>
        <taxon>Pseudomonas</taxon>
    </lineage>
</organism>